<proteinExistence type="predicted"/>
<dbReference type="Pfam" id="PF13558">
    <property type="entry name" value="SbcC_Walker_B"/>
    <property type="match status" value="1"/>
</dbReference>
<sequence>MQPLESLDLDFIADDRLSGFRLSRLEVFNWGTFNGRVWTLLLDGKNGLLTGDIGSGKSTLVDAVTTLLVPAQRIAYNKAAGADSKERTLRSYVLGHYKSERNEVTGAAKPVSLRDHNNYSVILGVFHNAGYDQTVTLAQVFWMKEAQGQPARFFVCAERDLAIATDFSRFGTDIAQLRKKLRGLGAEIEDAFPKYGAWFRRRLGIDSEQALELFHQTVSMKSVGNLTDFVRGHMLEPFAVEPRIKALIAHFDDLNRAHEAVLKAKRQVEMLTPLVADCERHAGLTREVEDLRGCRDGLRVYFAGLKLALLEKRLAHLQEDRERVDALVKRLEGRREEQGNQVYELKRAVAENGGDRLERLAAEIKKLEALRDARQNKARRYAELTAGLDESPAADETAFLAQRRRLAEMREGLQARDSDLQNAVTEHSVTLRQGQLERDALQAEIESLKRRRSNIDDQQIRIRAALCEALGLTEESMPFAGELLQVRDDERDWEGAAERLMRGFGLSLLVPDTAYKAVAEWVDGAQLRGRLVYFHVRARVRAQLHTGGRGDLPELHRDSLVRKIAVKPDSPFYDWLERELAHRFDVACCITQEQFRRETRAITRAGQIKDPTGRHEKDDRHRIDDRSRYVLGWTNAAKIETLEAKRRRLEAHLAEIAATTGKLLSERQALGDRLNALTRLEEFVDFNELDWASVATEVAALIDERQRLESASDLLKQLNERLGEAVQALAVIEGELEEARSKRAKIEQKQEDAEALQVQTRAILAPSGDAERPAAPAELTERLETMRSEALGEHQLTVESCDNREQDMRAWLQNRINNESGKINTLLNRIITAMVAYKNAFELETRELDANVEAAFEYRQQLDQLGRDDLPRFEERFKELLNVNTINEIANFNAQLARERETIKERIGRINESLTQIDYNPGRYIALESQISPDAEIRDFQSELRACTEGALTGSEDAQYSEAKFLQVKTIIERFRGREGQTDSDRRWTAKVTDVRNWFLFAASERWREDGTEHEHYSDSGGKSGGQKEKLAYTILAASLAYQFGLEWGAVRSRSFRFVVIDEAFGRGSDESAQYGLRLFQQLNLQLLIVTPLQKIHIIEPFVSAVGFVHNEGGRESKLRNLTIEEYREESRARKAEPSASVPA</sequence>
<keyword evidence="3" id="KW-1185">Reference proteome</keyword>
<evidence type="ECO:0000313" key="2">
    <source>
        <dbReference type="EMBL" id="EGV20295.1"/>
    </source>
</evidence>
<gene>
    <name evidence="2" type="ORF">ThimaDRAFT_0073</name>
</gene>
<dbReference type="PATRIC" id="fig|768671.3.peg.81"/>
<dbReference type="AlphaFoldDB" id="F9U572"/>
<reference evidence="2 3" key="1">
    <citation type="submission" date="2011-06" db="EMBL/GenBank/DDBJ databases">
        <title>The draft genome of Thiocapsa marina 5811.</title>
        <authorList>
            <consortium name="US DOE Joint Genome Institute (JGI-PGF)"/>
            <person name="Lucas S."/>
            <person name="Han J."/>
            <person name="Cheng J.-F."/>
            <person name="Goodwin L."/>
            <person name="Pitluck S."/>
            <person name="Peters L."/>
            <person name="Land M.L."/>
            <person name="Hauser L."/>
            <person name="Vogl K."/>
            <person name="Liu Z."/>
            <person name="Imhoff J."/>
            <person name="Thiel V."/>
            <person name="Frigaard N.-U."/>
            <person name="Bryant D."/>
            <person name="Woyke T.J."/>
        </authorList>
    </citation>
    <scope>NUCLEOTIDE SEQUENCE [LARGE SCALE GENOMIC DNA]</scope>
    <source>
        <strain evidence="2 3">5811</strain>
    </source>
</reference>
<feature type="coiled-coil region" evidence="1">
    <location>
        <begin position="307"/>
        <end position="377"/>
    </location>
</feature>
<dbReference type="InterPro" id="IPR027417">
    <property type="entry name" value="P-loop_NTPase"/>
</dbReference>
<feature type="coiled-coil region" evidence="1">
    <location>
        <begin position="698"/>
        <end position="759"/>
    </location>
</feature>
<name>F9U572_9GAMM</name>
<keyword evidence="1" id="KW-0175">Coiled coil</keyword>
<dbReference type="EMBL" id="AFWV01000001">
    <property type="protein sequence ID" value="EGV20295.1"/>
    <property type="molecule type" value="Genomic_DNA"/>
</dbReference>
<organism evidence="2 3">
    <name type="scientific">Thiocapsa marina 5811</name>
    <dbReference type="NCBI Taxonomy" id="768671"/>
    <lineage>
        <taxon>Bacteria</taxon>
        <taxon>Pseudomonadati</taxon>
        <taxon>Pseudomonadota</taxon>
        <taxon>Gammaproteobacteria</taxon>
        <taxon>Chromatiales</taxon>
        <taxon>Chromatiaceae</taxon>
        <taxon>Thiocapsa</taxon>
    </lineage>
</organism>
<accession>F9U572</accession>
<evidence type="ECO:0000313" key="3">
    <source>
        <dbReference type="Proteomes" id="UP000005459"/>
    </source>
</evidence>
<dbReference type="SUPFAM" id="SSF52540">
    <property type="entry name" value="P-loop containing nucleoside triphosphate hydrolases"/>
    <property type="match status" value="1"/>
</dbReference>
<protein>
    <submittedName>
        <fullName evidence="2">Conserved hypothetical cytosolic protein</fullName>
    </submittedName>
</protein>
<feature type="coiled-coil region" evidence="1">
    <location>
        <begin position="431"/>
        <end position="458"/>
    </location>
</feature>
<dbReference type="Gene3D" id="3.40.1140.10">
    <property type="match status" value="1"/>
</dbReference>
<dbReference type="Pfam" id="PF13555">
    <property type="entry name" value="AAA_29"/>
    <property type="match status" value="1"/>
</dbReference>
<evidence type="ECO:0000256" key="1">
    <source>
        <dbReference type="SAM" id="Coils"/>
    </source>
</evidence>
<dbReference type="Proteomes" id="UP000005459">
    <property type="component" value="Unassembled WGS sequence"/>
</dbReference>
<dbReference type="OrthoDB" id="174137at2"/>
<dbReference type="STRING" id="768671.ThimaDRAFT_0073"/>
<dbReference type="eggNOG" id="COG4913">
    <property type="taxonomic scope" value="Bacteria"/>
</dbReference>